<dbReference type="Gene3D" id="3.10.180.10">
    <property type="entry name" value="2,3-Dihydroxybiphenyl 1,2-Dioxygenase, domain 1"/>
    <property type="match status" value="1"/>
</dbReference>
<dbReference type="InterPro" id="IPR037523">
    <property type="entry name" value="VOC_core"/>
</dbReference>
<dbReference type="CDD" id="cd07247">
    <property type="entry name" value="SgaA_N_like"/>
    <property type="match status" value="1"/>
</dbReference>
<name>A0A256GLE1_9HYPH</name>
<comment type="caution">
    <text evidence="3">The sequence shown here is derived from an EMBL/GenBank/DDBJ whole genome shotgun (WGS) entry which is preliminary data.</text>
</comment>
<reference evidence="2 5" key="2">
    <citation type="submission" date="2018-11" db="EMBL/GenBank/DDBJ databases">
        <title>Genome sequencing and analysis.</title>
        <authorList>
            <person name="Huang Y.-T."/>
        </authorList>
    </citation>
    <scope>NUCLEOTIDE SEQUENCE [LARGE SCALE GENOMIC DNA]</scope>
    <source>
        <strain evidence="2 5">SHIN</strain>
    </source>
</reference>
<evidence type="ECO:0000313" key="4">
    <source>
        <dbReference type="Proteomes" id="UP000216188"/>
    </source>
</evidence>
<keyword evidence="3" id="KW-0223">Dioxygenase</keyword>
<evidence type="ECO:0000313" key="2">
    <source>
        <dbReference type="EMBL" id="NNV20892.1"/>
    </source>
</evidence>
<proteinExistence type="predicted"/>
<dbReference type="PANTHER" id="PTHR33993">
    <property type="entry name" value="GLYOXALASE-RELATED"/>
    <property type="match status" value="1"/>
</dbReference>
<dbReference type="InterPro" id="IPR004360">
    <property type="entry name" value="Glyas_Fos-R_dOase_dom"/>
</dbReference>
<dbReference type="GO" id="GO:0051213">
    <property type="term" value="F:dioxygenase activity"/>
    <property type="evidence" value="ECO:0007669"/>
    <property type="project" value="UniProtKB-KW"/>
</dbReference>
<dbReference type="PROSITE" id="PS51819">
    <property type="entry name" value="VOC"/>
    <property type="match status" value="1"/>
</dbReference>
<dbReference type="EMBL" id="PKQI01000002">
    <property type="protein sequence ID" value="NNV20892.1"/>
    <property type="molecule type" value="Genomic_DNA"/>
</dbReference>
<keyword evidence="3" id="KW-0560">Oxidoreductase</keyword>
<keyword evidence="4" id="KW-1185">Reference proteome</keyword>
<gene>
    <name evidence="3" type="ORF">CEV34_2092</name>
    <name evidence="2" type="ORF">EHE22_10695</name>
</gene>
<sequence>MNIIAHIEIPVTKLERAVAFYSEVFDIAFGEVVKIHGNRMAYFPFEEGKDGASGALAEGDVYVPTINGAIVYLSVADIDKVIAKAAKFGSEVLFPKTAFGENSFVAEIMDSEGNRIALQQL</sequence>
<evidence type="ECO:0000313" key="3">
    <source>
        <dbReference type="EMBL" id="OYR27993.1"/>
    </source>
</evidence>
<dbReference type="SUPFAM" id="SSF54593">
    <property type="entry name" value="Glyoxalase/Bleomycin resistance protein/Dihydroxybiphenyl dioxygenase"/>
    <property type="match status" value="1"/>
</dbReference>
<protein>
    <submittedName>
        <fullName evidence="3">Glyoxalase/Bleomycin resistance /Dioxygenase superfamily protein</fullName>
    </submittedName>
    <submittedName>
        <fullName evidence="2">VOC family protein</fullName>
    </submittedName>
</protein>
<dbReference type="Proteomes" id="UP000216188">
    <property type="component" value="Unassembled WGS sequence"/>
</dbReference>
<dbReference type="AlphaFoldDB" id="A0A256GLE1"/>
<evidence type="ECO:0000313" key="5">
    <source>
        <dbReference type="Proteomes" id="UP000526233"/>
    </source>
</evidence>
<dbReference type="RefSeq" id="WP_007874013.1">
    <property type="nucleotide sequence ID" value="NZ_CAXURC020000001.1"/>
</dbReference>
<dbReference type="Proteomes" id="UP000526233">
    <property type="component" value="Unassembled WGS sequence"/>
</dbReference>
<dbReference type="STRING" id="419475.A8A54_02140"/>
<dbReference type="PANTHER" id="PTHR33993:SF2">
    <property type="entry name" value="VOC DOMAIN-CONTAINING PROTEIN"/>
    <property type="match status" value="1"/>
</dbReference>
<dbReference type="InterPro" id="IPR052164">
    <property type="entry name" value="Anthracycline_SecMetBiosynth"/>
</dbReference>
<dbReference type="Pfam" id="PF00903">
    <property type="entry name" value="Glyoxalase"/>
    <property type="match status" value="1"/>
</dbReference>
<organism evidence="3 4">
    <name type="scientific">Brucella pseudogrignonensis</name>
    <dbReference type="NCBI Taxonomy" id="419475"/>
    <lineage>
        <taxon>Bacteria</taxon>
        <taxon>Pseudomonadati</taxon>
        <taxon>Pseudomonadota</taxon>
        <taxon>Alphaproteobacteria</taxon>
        <taxon>Hyphomicrobiales</taxon>
        <taxon>Brucellaceae</taxon>
        <taxon>Brucella/Ochrobactrum group</taxon>
        <taxon>Brucella</taxon>
    </lineage>
</organism>
<feature type="domain" description="VOC" evidence="1">
    <location>
        <begin position="3"/>
        <end position="121"/>
    </location>
</feature>
<accession>A0A256GLE1</accession>
<dbReference type="EMBL" id="NNRM01000017">
    <property type="protein sequence ID" value="OYR27993.1"/>
    <property type="molecule type" value="Genomic_DNA"/>
</dbReference>
<evidence type="ECO:0000259" key="1">
    <source>
        <dbReference type="PROSITE" id="PS51819"/>
    </source>
</evidence>
<reference evidence="3 4" key="1">
    <citation type="submission" date="2017-07" db="EMBL/GenBank/DDBJ databases">
        <title>Phylogenetic study on the rhizospheric bacterium Ochrobactrum sp. A44.</title>
        <authorList>
            <person name="Krzyzanowska D.M."/>
            <person name="Ossowicki A."/>
            <person name="Rajewska M."/>
            <person name="Maciag T."/>
            <person name="Kaczynski Z."/>
            <person name="Czerwicka M."/>
            <person name="Jafra S."/>
        </authorList>
    </citation>
    <scope>NUCLEOTIDE SEQUENCE [LARGE SCALE GENOMIC DNA]</scope>
    <source>
        <strain evidence="3 4">CCUG 30717</strain>
    </source>
</reference>
<dbReference type="InterPro" id="IPR029068">
    <property type="entry name" value="Glyas_Bleomycin-R_OHBP_Dase"/>
</dbReference>